<gene>
    <name evidence="4" type="ORF">PYCCODRAFT_1435159</name>
</gene>
<dbReference type="SUPFAM" id="SSF57701">
    <property type="entry name" value="Zn2/Cys6 DNA-binding domain"/>
    <property type="match status" value="2"/>
</dbReference>
<feature type="region of interest" description="Disordered" evidence="2">
    <location>
        <begin position="151"/>
        <end position="183"/>
    </location>
</feature>
<feature type="region of interest" description="Disordered" evidence="2">
    <location>
        <begin position="90"/>
        <end position="138"/>
    </location>
</feature>
<dbReference type="InterPro" id="IPR001138">
    <property type="entry name" value="Zn2Cys6_DnaBD"/>
</dbReference>
<dbReference type="SMART" id="SM00066">
    <property type="entry name" value="GAL4"/>
    <property type="match status" value="2"/>
</dbReference>
<evidence type="ECO:0000313" key="5">
    <source>
        <dbReference type="Proteomes" id="UP000193067"/>
    </source>
</evidence>
<dbReference type="PANTHER" id="PTHR31668:SF4">
    <property type="entry name" value="TRANSCRIPTIONAL ACTIVATOR PROTEIN DAL81"/>
    <property type="match status" value="1"/>
</dbReference>
<dbReference type="InterPro" id="IPR050797">
    <property type="entry name" value="Carb_Metab_Trans_Reg"/>
</dbReference>
<dbReference type="PROSITE" id="PS50048">
    <property type="entry name" value="ZN2_CY6_FUNGAL_2"/>
    <property type="match status" value="2"/>
</dbReference>
<dbReference type="GO" id="GO:0001080">
    <property type="term" value="P:nitrogen catabolite activation of transcription from RNA polymerase II promoter"/>
    <property type="evidence" value="ECO:0007669"/>
    <property type="project" value="TreeGrafter"/>
</dbReference>
<dbReference type="InterPro" id="IPR036864">
    <property type="entry name" value="Zn2-C6_fun-type_DNA-bd_sf"/>
</dbReference>
<feature type="domain" description="Zn(2)-C6 fungal-type" evidence="3">
    <location>
        <begin position="5"/>
        <end position="37"/>
    </location>
</feature>
<feature type="compositionally biased region" description="Polar residues" evidence="2">
    <location>
        <begin position="168"/>
        <end position="183"/>
    </location>
</feature>
<dbReference type="OrthoDB" id="2123952at2759"/>
<reference evidence="4 5" key="1">
    <citation type="journal article" date="2015" name="Biotechnol. Biofuels">
        <title>Enhanced degradation of softwood versus hardwood by the white-rot fungus Pycnoporus coccineus.</title>
        <authorList>
            <person name="Couturier M."/>
            <person name="Navarro D."/>
            <person name="Chevret D."/>
            <person name="Henrissat B."/>
            <person name="Piumi F."/>
            <person name="Ruiz-Duenas F.J."/>
            <person name="Martinez A.T."/>
            <person name="Grigoriev I.V."/>
            <person name="Riley R."/>
            <person name="Lipzen A."/>
            <person name="Berrin J.G."/>
            <person name="Master E.R."/>
            <person name="Rosso M.N."/>
        </authorList>
    </citation>
    <scope>NUCLEOTIDE SEQUENCE [LARGE SCALE GENOMIC DNA]</scope>
    <source>
        <strain evidence="4 5">BRFM310</strain>
    </source>
</reference>
<feature type="compositionally biased region" description="Polar residues" evidence="2">
    <location>
        <begin position="151"/>
        <end position="160"/>
    </location>
</feature>
<proteinExistence type="predicted"/>
<dbReference type="Gene3D" id="4.10.240.10">
    <property type="entry name" value="Zn(2)-C6 fungal-type DNA-binding domain"/>
    <property type="match status" value="2"/>
</dbReference>
<dbReference type="GO" id="GO:0005634">
    <property type="term" value="C:nucleus"/>
    <property type="evidence" value="ECO:0007669"/>
    <property type="project" value="TreeGrafter"/>
</dbReference>
<dbReference type="Proteomes" id="UP000193067">
    <property type="component" value="Unassembled WGS sequence"/>
</dbReference>
<evidence type="ECO:0000256" key="1">
    <source>
        <dbReference type="ARBA" id="ARBA00023242"/>
    </source>
</evidence>
<dbReference type="GO" id="GO:0000981">
    <property type="term" value="F:DNA-binding transcription factor activity, RNA polymerase II-specific"/>
    <property type="evidence" value="ECO:0007669"/>
    <property type="project" value="InterPro"/>
</dbReference>
<dbReference type="PROSITE" id="PS00463">
    <property type="entry name" value="ZN2_CY6_FUNGAL_1"/>
    <property type="match status" value="2"/>
</dbReference>
<keyword evidence="1" id="KW-0539">Nucleus</keyword>
<sequence>MPKDACWKCRERKVRCRRNPGDSVCLPCARHQYLCTYSDPTATAENGTRIRSCQRCRIKRMKCERQGEGCVACTASGDACSFATPRERSEASTSSTAGQEAVHDQSATPTVAEAHMPSSSTSGNALAIDTTPASESGSELDTVSAAVHGQIDNNPSSSLTHGALTIDTAPSSSSARTVSTAPTSPNRIWWDVCFAPSPQESES</sequence>
<feature type="domain" description="Zn(2)-C6 fungal-type" evidence="3">
    <location>
        <begin position="52"/>
        <end position="82"/>
    </location>
</feature>
<dbReference type="AlphaFoldDB" id="A0A1Y2IRM6"/>
<evidence type="ECO:0000256" key="2">
    <source>
        <dbReference type="SAM" id="MobiDB-lite"/>
    </source>
</evidence>
<dbReference type="CDD" id="cd00067">
    <property type="entry name" value="GAL4"/>
    <property type="match status" value="2"/>
</dbReference>
<evidence type="ECO:0000259" key="3">
    <source>
        <dbReference type="PROSITE" id="PS50048"/>
    </source>
</evidence>
<dbReference type="PANTHER" id="PTHR31668">
    <property type="entry name" value="GLUCOSE TRANSPORT TRANSCRIPTION REGULATOR RGT1-RELATED-RELATED"/>
    <property type="match status" value="1"/>
</dbReference>
<dbReference type="GO" id="GO:0008270">
    <property type="term" value="F:zinc ion binding"/>
    <property type="evidence" value="ECO:0007669"/>
    <property type="project" value="InterPro"/>
</dbReference>
<organism evidence="4 5">
    <name type="scientific">Trametes coccinea (strain BRFM310)</name>
    <name type="common">Pycnoporus coccineus</name>
    <dbReference type="NCBI Taxonomy" id="1353009"/>
    <lineage>
        <taxon>Eukaryota</taxon>
        <taxon>Fungi</taxon>
        <taxon>Dikarya</taxon>
        <taxon>Basidiomycota</taxon>
        <taxon>Agaricomycotina</taxon>
        <taxon>Agaricomycetes</taxon>
        <taxon>Polyporales</taxon>
        <taxon>Polyporaceae</taxon>
        <taxon>Trametes</taxon>
    </lineage>
</organism>
<dbReference type="EMBL" id="KZ084103">
    <property type="protein sequence ID" value="OSD02871.1"/>
    <property type="molecule type" value="Genomic_DNA"/>
</dbReference>
<evidence type="ECO:0000313" key="4">
    <source>
        <dbReference type="EMBL" id="OSD02871.1"/>
    </source>
</evidence>
<name>A0A1Y2IRM6_TRAC3</name>
<protein>
    <recommendedName>
        <fullName evidence="3">Zn(2)-C6 fungal-type domain-containing protein</fullName>
    </recommendedName>
</protein>
<dbReference type="Pfam" id="PF00172">
    <property type="entry name" value="Zn_clus"/>
    <property type="match status" value="2"/>
</dbReference>
<accession>A0A1Y2IRM6</accession>
<keyword evidence="5" id="KW-1185">Reference proteome</keyword>